<evidence type="ECO:0000313" key="2">
    <source>
        <dbReference type="EMBL" id="AAS86718.1"/>
    </source>
</evidence>
<accession>Q592S1</accession>
<organism evidence="2">
    <name type="scientific">Lymnaea stagnalis</name>
    <name type="common">Great pond snail</name>
    <name type="synonym">Helix stagnalis</name>
    <dbReference type="NCBI Taxonomy" id="6523"/>
    <lineage>
        <taxon>Eukaryota</taxon>
        <taxon>Metazoa</taxon>
        <taxon>Spiralia</taxon>
        <taxon>Lophotrochozoa</taxon>
        <taxon>Mollusca</taxon>
        <taxon>Gastropoda</taxon>
        <taxon>Heterobranchia</taxon>
        <taxon>Euthyneura</taxon>
        <taxon>Panpulmonata</taxon>
        <taxon>Hygrophila</taxon>
        <taxon>Lymnaeoidea</taxon>
        <taxon>Lymnaeidae</taxon>
        <taxon>Lymnaea</taxon>
    </lineage>
</organism>
<dbReference type="EMBL" id="AY577393">
    <property type="protein sequence ID" value="AAS86718.1"/>
    <property type="molecule type" value="mRNA"/>
</dbReference>
<proteinExistence type="evidence at transcript level"/>
<feature type="non-terminal residue" evidence="2">
    <location>
        <position position="70"/>
    </location>
</feature>
<name>Q592S1_LYMST</name>
<feature type="non-terminal residue" evidence="2">
    <location>
        <position position="1"/>
    </location>
</feature>
<dbReference type="AlphaFoldDB" id="Q592S1"/>
<evidence type="ECO:0000256" key="1">
    <source>
        <dbReference type="SAM" id="MobiDB-lite"/>
    </source>
</evidence>
<reference evidence="2" key="1">
    <citation type="submission" date="2004-03" db="EMBL/GenBank/DDBJ databases">
        <title>A genome-wide screening approach for membrane-targeted gene products.</title>
        <authorList>
            <person name="Jaaro H."/>
            <person name="Levy Z."/>
            <person name="Fainzilber M."/>
        </authorList>
    </citation>
    <scope>NUCLEOTIDE SEQUENCE</scope>
    <source>
        <tissue evidence="2">CNS</tissue>
    </source>
</reference>
<feature type="region of interest" description="Disordered" evidence="1">
    <location>
        <begin position="50"/>
        <end position="70"/>
    </location>
</feature>
<protein>
    <submittedName>
        <fullName evidence="2">Uncharacterized protein</fullName>
    </submittedName>
</protein>
<sequence length="70" mass="7806">NPFGQMQVNVEYNIPLEKNKNCMFNAKVEVKLTQISIGNDLCSSCSIGCPETSKSTRDAHEYPSNYIHPA</sequence>